<reference evidence="1 2" key="2">
    <citation type="journal article" date="2009" name="Proc. Natl. Acad. Sci. U.S.A.">
        <title>On the chimeric nature, thermophilic origin, and phylogenetic placement of the Thermotogales.</title>
        <authorList>
            <person name="Zhaxybayeva O."/>
            <person name="Swithers K.S."/>
            <person name="Lapierre P."/>
            <person name="Fournier G.P."/>
            <person name="Bickhart D.M."/>
            <person name="DeBoy R.T."/>
            <person name="Nelson K.E."/>
            <person name="Nesbo C.L."/>
            <person name="Doolittle W.F."/>
            <person name="Gogarten J.P."/>
            <person name="Noll K.M."/>
        </authorList>
    </citation>
    <scope>NUCLEOTIDE SEQUENCE [LARGE SCALE GENOMIC DNA]</scope>
    <source>
        <strain evidence="2">ATCC 35602 / DSM 5306 / Rt17-B1</strain>
    </source>
</reference>
<dbReference type="EMBL" id="CP000771">
    <property type="protein sequence ID" value="ABS60622.1"/>
    <property type="molecule type" value="Genomic_DNA"/>
</dbReference>
<dbReference type="HOGENOM" id="CLU_1446494_0_0_0"/>
<keyword evidence="2" id="KW-1185">Reference proteome</keyword>
<dbReference type="InterPro" id="IPR037010">
    <property type="entry name" value="VitB12-dep_Met_synth_activ_sf"/>
</dbReference>
<dbReference type="Gene3D" id="3.40.109.40">
    <property type="match status" value="1"/>
</dbReference>
<dbReference type="SUPFAM" id="SSF56507">
    <property type="entry name" value="Methionine synthase activation domain-like"/>
    <property type="match status" value="1"/>
</dbReference>
<dbReference type="AlphaFoldDB" id="A7HL39"/>
<proteinExistence type="predicted"/>
<dbReference type="Proteomes" id="UP000002415">
    <property type="component" value="Chromosome"/>
</dbReference>
<organism evidence="1 2">
    <name type="scientific">Fervidobacterium nodosum (strain ATCC 35602 / DSM 5306 / Rt17-B1)</name>
    <dbReference type="NCBI Taxonomy" id="381764"/>
    <lineage>
        <taxon>Bacteria</taxon>
        <taxon>Thermotogati</taxon>
        <taxon>Thermotogota</taxon>
        <taxon>Thermotogae</taxon>
        <taxon>Thermotogales</taxon>
        <taxon>Fervidobacteriaceae</taxon>
        <taxon>Fervidobacterium</taxon>
    </lineage>
</organism>
<dbReference type="GO" id="GO:0008705">
    <property type="term" value="F:methionine synthase activity"/>
    <property type="evidence" value="ECO:0007669"/>
    <property type="project" value="InterPro"/>
</dbReference>
<dbReference type="eggNOG" id="ENOG50335Y8">
    <property type="taxonomic scope" value="Bacteria"/>
</dbReference>
<reference evidence="1 2" key="1">
    <citation type="submission" date="2007-07" db="EMBL/GenBank/DDBJ databases">
        <title>Complete sequence of Fervidobacterium nodosum Rt17-B1.</title>
        <authorList>
            <consortium name="US DOE Joint Genome Institute"/>
            <person name="Copeland A."/>
            <person name="Lucas S."/>
            <person name="Lapidus A."/>
            <person name="Barry K."/>
            <person name="Glavina del Rio T."/>
            <person name="Dalin E."/>
            <person name="Tice H."/>
            <person name="Pitluck S."/>
            <person name="Saunders E."/>
            <person name="Brettin T."/>
            <person name="Bruce D."/>
            <person name="Detter J.C."/>
            <person name="Han C."/>
            <person name="Schmutz J."/>
            <person name="Larimer F."/>
            <person name="Land M."/>
            <person name="Hauser L."/>
            <person name="Kyrpides N."/>
            <person name="Mikhailova N."/>
            <person name="Nelson K."/>
            <person name="Gogarten J.P."/>
            <person name="Noll K."/>
            <person name="Richardson P."/>
        </authorList>
    </citation>
    <scope>NUCLEOTIDE SEQUENCE [LARGE SCALE GENOMIC DNA]</scope>
    <source>
        <strain evidence="2">ATCC 35602 / DSM 5306 / Rt17-B1</strain>
    </source>
</reference>
<evidence type="ECO:0000313" key="1">
    <source>
        <dbReference type="EMBL" id="ABS60622.1"/>
    </source>
</evidence>
<sequence length="186" mass="21163">MKKFIPEKIHYMPSKKIFLARAGARYSITVSDENFMDIVNKIYLTGLECVEPVVYWNIFDKSNIPQEAIPGKYNEFEKFVIFVSTLGHKLDECIDNISKDSTLHSMLLDAWGSEALETLNDNFQNILSENYSIKTQSRFSPGYGDLHISINKLYVQLLGIDDEIAVLDTGIMIPRKTTSCISPIID</sequence>
<evidence type="ECO:0008006" key="3">
    <source>
        <dbReference type="Google" id="ProtNLM"/>
    </source>
</evidence>
<dbReference type="RefSeq" id="WP_011993939.1">
    <property type="nucleotide sequence ID" value="NC_009718.1"/>
</dbReference>
<name>A7HL39_FERNB</name>
<accession>A7HL39</accession>
<evidence type="ECO:0000313" key="2">
    <source>
        <dbReference type="Proteomes" id="UP000002415"/>
    </source>
</evidence>
<dbReference type="STRING" id="381764.Fnod_0769"/>
<gene>
    <name evidence="1" type="ordered locus">Fnod_0769</name>
</gene>
<dbReference type="KEGG" id="fno:Fnod_0769"/>
<protein>
    <recommendedName>
        <fullName evidence="3">Methionine synthase</fullName>
    </recommendedName>
</protein>